<feature type="domain" description="DNA-directed RNA polymerase RpoA/D/Rpb3-type" evidence="12">
    <location>
        <begin position="17"/>
        <end position="223"/>
    </location>
</feature>
<comment type="caution">
    <text evidence="13">The sequence shown here is derived from an EMBL/GenBank/DDBJ whole genome shotgun (WGS) entry which is preliminary data.</text>
</comment>
<dbReference type="Proteomes" id="UP000176791">
    <property type="component" value="Unassembled WGS sequence"/>
</dbReference>
<dbReference type="InterPro" id="IPR036603">
    <property type="entry name" value="RBP11-like"/>
</dbReference>
<keyword evidence="4 11" id="KW-0240">DNA-directed RNA polymerase</keyword>
<comment type="subunit">
    <text evidence="11">Homodimer. The RNAP catalytic core consists of 2 alpha, 1 beta, 1 beta' and 1 omega subunit. When a sigma factor is associated with the core the holoenzyme is formed, which can initiate transcription.</text>
</comment>
<dbReference type="CDD" id="cd06928">
    <property type="entry name" value="RNAP_alpha_NTD"/>
    <property type="match status" value="1"/>
</dbReference>
<dbReference type="FunFam" id="2.170.120.12:FF:000001">
    <property type="entry name" value="DNA-directed RNA polymerase subunit alpha"/>
    <property type="match status" value="1"/>
</dbReference>
<evidence type="ECO:0000259" key="12">
    <source>
        <dbReference type="SMART" id="SM00662"/>
    </source>
</evidence>
<dbReference type="STRING" id="1797460.A3E73_01240"/>
<dbReference type="GO" id="GO:0006351">
    <property type="term" value="P:DNA-templated transcription"/>
    <property type="evidence" value="ECO:0007669"/>
    <property type="project" value="UniProtKB-UniRule"/>
</dbReference>
<feature type="region of interest" description="Alpha N-terminal domain (alpha-NTD)" evidence="11">
    <location>
        <begin position="1"/>
        <end position="238"/>
    </location>
</feature>
<dbReference type="EMBL" id="MEZN01000044">
    <property type="protein sequence ID" value="OGD55421.1"/>
    <property type="molecule type" value="Genomic_DNA"/>
</dbReference>
<dbReference type="AlphaFoldDB" id="A0A1F5DK63"/>
<organism evidence="13 14">
    <name type="scientific">Candidatus Beckwithbacteria bacterium RIFCSPHIGHO2_12_FULL_47_17</name>
    <dbReference type="NCBI Taxonomy" id="1797460"/>
    <lineage>
        <taxon>Bacteria</taxon>
        <taxon>Candidatus Beckwithiibacteriota</taxon>
    </lineage>
</organism>
<dbReference type="Pfam" id="PF01193">
    <property type="entry name" value="RNA_pol_L"/>
    <property type="match status" value="1"/>
</dbReference>
<dbReference type="GO" id="GO:0003677">
    <property type="term" value="F:DNA binding"/>
    <property type="evidence" value="ECO:0007669"/>
    <property type="project" value="UniProtKB-UniRule"/>
</dbReference>
<dbReference type="InterPro" id="IPR011262">
    <property type="entry name" value="DNA-dir_RNA_pol_insert"/>
</dbReference>
<dbReference type="HAMAP" id="MF_00059">
    <property type="entry name" value="RNApol_bact_RpoA"/>
    <property type="match status" value="1"/>
</dbReference>
<dbReference type="InterPro" id="IPR011773">
    <property type="entry name" value="DNA-dir_RpoA"/>
</dbReference>
<evidence type="ECO:0000256" key="10">
    <source>
        <dbReference type="ARBA" id="ARBA00048552"/>
    </source>
</evidence>
<evidence type="ECO:0000313" key="14">
    <source>
        <dbReference type="Proteomes" id="UP000176791"/>
    </source>
</evidence>
<keyword evidence="6 11" id="KW-0548">Nucleotidyltransferase</keyword>
<dbReference type="GO" id="GO:0003899">
    <property type="term" value="F:DNA-directed RNA polymerase activity"/>
    <property type="evidence" value="ECO:0007669"/>
    <property type="project" value="UniProtKB-UniRule"/>
</dbReference>
<accession>A0A1F5DK63</accession>
<dbReference type="EC" id="2.7.7.6" evidence="2 11"/>
<keyword evidence="5 11" id="KW-0808">Transferase</keyword>
<dbReference type="SUPFAM" id="SSF47789">
    <property type="entry name" value="C-terminal domain of RNA polymerase alpha subunit"/>
    <property type="match status" value="1"/>
</dbReference>
<feature type="region of interest" description="Alpha C-terminal domain (alpha-CTD)" evidence="11">
    <location>
        <begin position="241"/>
        <end position="304"/>
    </location>
</feature>
<keyword evidence="7 11" id="KW-0804">Transcription</keyword>
<comment type="similarity">
    <text evidence="1 11">Belongs to the RNA polymerase alpha chain family.</text>
</comment>
<dbReference type="InterPro" id="IPR011260">
    <property type="entry name" value="RNAP_asu_C"/>
</dbReference>
<evidence type="ECO:0000256" key="3">
    <source>
        <dbReference type="ARBA" id="ARBA00015972"/>
    </source>
</evidence>
<dbReference type="NCBIfam" id="NF003519">
    <property type="entry name" value="PRK05182.2-5"/>
    <property type="match status" value="1"/>
</dbReference>
<evidence type="ECO:0000256" key="9">
    <source>
        <dbReference type="ARBA" id="ARBA00033070"/>
    </source>
</evidence>
<dbReference type="Gene3D" id="1.10.150.20">
    <property type="entry name" value="5' to 3' exonuclease, C-terminal subdomain"/>
    <property type="match status" value="1"/>
</dbReference>
<dbReference type="InterPro" id="IPR011263">
    <property type="entry name" value="DNA-dir_RNA_pol_RpoA/D/Rpb3"/>
</dbReference>
<comment type="function">
    <text evidence="11">DNA-dependent RNA polymerase catalyzes the transcription of DNA into RNA using the four ribonucleoside triphosphates as substrates.</text>
</comment>
<dbReference type="NCBIfam" id="TIGR02027">
    <property type="entry name" value="rpoA"/>
    <property type="match status" value="1"/>
</dbReference>
<name>A0A1F5DK63_9BACT</name>
<dbReference type="SMART" id="SM00662">
    <property type="entry name" value="RPOLD"/>
    <property type="match status" value="1"/>
</dbReference>
<dbReference type="GO" id="GO:0046983">
    <property type="term" value="F:protein dimerization activity"/>
    <property type="evidence" value="ECO:0007669"/>
    <property type="project" value="InterPro"/>
</dbReference>
<dbReference type="Gene3D" id="3.30.1360.10">
    <property type="entry name" value="RNA polymerase, RBP11-like subunit"/>
    <property type="match status" value="1"/>
</dbReference>
<comment type="domain">
    <text evidence="11">The N-terminal domain is essential for RNAP assembly and basal transcription, whereas the C-terminal domain is involved in interaction with transcriptional regulators and with upstream promoter elements.</text>
</comment>
<reference evidence="13 14" key="1">
    <citation type="journal article" date="2016" name="Nat. Commun.">
        <title>Thousands of microbial genomes shed light on interconnected biogeochemical processes in an aquifer system.</title>
        <authorList>
            <person name="Anantharaman K."/>
            <person name="Brown C.T."/>
            <person name="Hug L.A."/>
            <person name="Sharon I."/>
            <person name="Castelle C.J."/>
            <person name="Probst A.J."/>
            <person name="Thomas B.C."/>
            <person name="Singh A."/>
            <person name="Wilkins M.J."/>
            <person name="Karaoz U."/>
            <person name="Brodie E.L."/>
            <person name="Williams K.H."/>
            <person name="Hubbard S.S."/>
            <person name="Banfield J.F."/>
        </authorList>
    </citation>
    <scope>NUCLEOTIDE SEQUENCE [LARGE SCALE GENOMIC DNA]</scope>
</reference>
<evidence type="ECO:0000256" key="2">
    <source>
        <dbReference type="ARBA" id="ARBA00012418"/>
    </source>
</evidence>
<evidence type="ECO:0000256" key="1">
    <source>
        <dbReference type="ARBA" id="ARBA00007123"/>
    </source>
</evidence>
<dbReference type="SUPFAM" id="SSF56553">
    <property type="entry name" value="Insert subdomain of RNA polymerase alpha subunit"/>
    <property type="match status" value="1"/>
</dbReference>
<proteinExistence type="inferred from homology"/>
<evidence type="ECO:0000256" key="7">
    <source>
        <dbReference type="ARBA" id="ARBA00023163"/>
    </source>
</evidence>
<dbReference type="Pfam" id="PF03118">
    <property type="entry name" value="RNA_pol_A_CTD"/>
    <property type="match status" value="1"/>
</dbReference>
<evidence type="ECO:0000313" key="13">
    <source>
        <dbReference type="EMBL" id="OGD55421.1"/>
    </source>
</evidence>
<dbReference type="Gene3D" id="2.170.120.12">
    <property type="entry name" value="DNA-directed RNA polymerase, insert domain"/>
    <property type="match status" value="1"/>
</dbReference>
<dbReference type="GO" id="GO:0005737">
    <property type="term" value="C:cytoplasm"/>
    <property type="evidence" value="ECO:0007669"/>
    <property type="project" value="UniProtKB-ARBA"/>
</dbReference>
<dbReference type="SUPFAM" id="SSF55257">
    <property type="entry name" value="RBP11-like subunits of RNA polymerase"/>
    <property type="match status" value="1"/>
</dbReference>
<evidence type="ECO:0000256" key="6">
    <source>
        <dbReference type="ARBA" id="ARBA00022695"/>
    </source>
</evidence>
<comment type="catalytic activity">
    <reaction evidence="10 11">
        <text>RNA(n) + a ribonucleoside 5'-triphosphate = RNA(n+1) + diphosphate</text>
        <dbReference type="Rhea" id="RHEA:21248"/>
        <dbReference type="Rhea" id="RHEA-COMP:14527"/>
        <dbReference type="Rhea" id="RHEA-COMP:17342"/>
        <dbReference type="ChEBI" id="CHEBI:33019"/>
        <dbReference type="ChEBI" id="CHEBI:61557"/>
        <dbReference type="ChEBI" id="CHEBI:140395"/>
        <dbReference type="EC" id="2.7.7.6"/>
    </reaction>
</comment>
<dbReference type="GO" id="GO:0000428">
    <property type="term" value="C:DNA-directed RNA polymerase complex"/>
    <property type="evidence" value="ECO:0007669"/>
    <property type="project" value="UniProtKB-KW"/>
</dbReference>
<sequence length="304" mass="32472">MLALNFKTTALAETKDFGRFELAPLEPGYGLTLGNALRRVLLSSLPGAAITSATIEGATHQFTTLAGVKEDVVELLLNLKQVRLKYDGEAPVEAKLVAAGPAKVKAGGIDVPAKVSVVNKDLLLANLADKKTKLNVKLEIQSGYGYLSVQNRTPKHLGEILLDAAFSPVVRVNFNVESVHLGRRADLDKLVLEIYTNGVIKPSEALNRAAAILIRSFDQIINPVAAPEPKAAPILLEDNELLKLSVEELDLPTRIANALRKGGYATVADLAGATHADIAKVKNLGGKSVEIIIKKLQSKGVEVK</sequence>
<evidence type="ECO:0000256" key="5">
    <source>
        <dbReference type="ARBA" id="ARBA00022679"/>
    </source>
</evidence>
<evidence type="ECO:0000256" key="8">
    <source>
        <dbReference type="ARBA" id="ARBA00032524"/>
    </source>
</evidence>
<dbReference type="InterPro" id="IPR036643">
    <property type="entry name" value="RNApol_insert_sf"/>
</dbReference>
<evidence type="ECO:0000256" key="4">
    <source>
        <dbReference type="ARBA" id="ARBA00022478"/>
    </source>
</evidence>
<dbReference type="Pfam" id="PF01000">
    <property type="entry name" value="RNA_pol_A_bac"/>
    <property type="match status" value="1"/>
</dbReference>
<gene>
    <name evidence="11" type="primary">rpoA</name>
    <name evidence="13" type="ORF">A3E73_01240</name>
</gene>
<protein>
    <recommendedName>
        <fullName evidence="3 11">DNA-directed RNA polymerase subunit alpha</fullName>
        <shortName evidence="11">RNAP subunit alpha</shortName>
        <ecNumber evidence="2 11">2.7.7.6</ecNumber>
    </recommendedName>
    <alternativeName>
        <fullName evidence="9 11">RNA polymerase subunit alpha</fullName>
    </alternativeName>
    <alternativeName>
        <fullName evidence="8 11">Transcriptase subunit alpha</fullName>
    </alternativeName>
</protein>
<evidence type="ECO:0000256" key="11">
    <source>
        <dbReference type="HAMAP-Rule" id="MF_00059"/>
    </source>
</evidence>